<protein>
    <submittedName>
        <fullName evidence="1">Uncharacterized protein</fullName>
    </submittedName>
</protein>
<evidence type="ECO:0000313" key="1">
    <source>
        <dbReference type="EMBL" id="MFC5480035.1"/>
    </source>
</evidence>
<dbReference type="EMBL" id="JBHSMR010000013">
    <property type="protein sequence ID" value="MFC5480035.1"/>
    <property type="molecule type" value="Genomic_DNA"/>
</dbReference>
<name>A0ABW0MQE0_9BURK</name>
<evidence type="ECO:0000313" key="2">
    <source>
        <dbReference type="Proteomes" id="UP001596101"/>
    </source>
</evidence>
<gene>
    <name evidence="1" type="ORF">ACFPQ5_17695</name>
</gene>
<reference evidence="2" key="1">
    <citation type="journal article" date="2019" name="Int. J. Syst. Evol. Microbiol.">
        <title>The Global Catalogue of Microorganisms (GCM) 10K type strain sequencing project: providing services to taxonomists for standard genome sequencing and annotation.</title>
        <authorList>
            <consortium name="The Broad Institute Genomics Platform"/>
            <consortium name="The Broad Institute Genome Sequencing Center for Infectious Disease"/>
            <person name="Wu L."/>
            <person name="Ma J."/>
        </authorList>
    </citation>
    <scope>NUCLEOTIDE SEQUENCE [LARGE SCALE GENOMIC DNA]</scope>
    <source>
        <strain evidence="2">CCUG 43111</strain>
    </source>
</reference>
<dbReference type="Proteomes" id="UP001596101">
    <property type="component" value="Unassembled WGS sequence"/>
</dbReference>
<comment type="caution">
    <text evidence="1">The sequence shown here is derived from an EMBL/GenBank/DDBJ whole genome shotgun (WGS) entry which is preliminary data.</text>
</comment>
<sequence>MPIPTELLVKMTGRLTPDDGPATAEAALHVWRTLFRKLAPLLGPLSTELMFARSLAARHPAFPWLPQLAPDAEQAAFARFAPSLDARSPDDIAAANRALLETFTSALADLIGMQLAVRLLHAAFPDDDAKKNTLEKTA</sequence>
<organism evidence="1 2">
    <name type="scientific">Massilia suwonensis</name>
    <dbReference type="NCBI Taxonomy" id="648895"/>
    <lineage>
        <taxon>Bacteria</taxon>
        <taxon>Pseudomonadati</taxon>
        <taxon>Pseudomonadota</taxon>
        <taxon>Betaproteobacteria</taxon>
        <taxon>Burkholderiales</taxon>
        <taxon>Oxalobacteraceae</taxon>
        <taxon>Telluria group</taxon>
        <taxon>Massilia</taxon>
    </lineage>
</organism>
<accession>A0ABW0MQE0</accession>
<proteinExistence type="predicted"/>
<dbReference type="RefSeq" id="WP_379758625.1">
    <property type="nucleotide sequence ID" value="NZ_JBHSMR010000013.1"/>
</dbReference>
<keyword evidence="2" id="KW-1185">Reference proteome</keyword>